<organism evidence="17 18">
    <name type="scientific">Genlisea aurea</name>
    <dbReference type="NCBI Taxonomy" id="192259"/>
    <lineage>
        <taxon>Eukaryota</taxon>
        <taxon>Viridiplantae</taxon>
        <taxon>Streptophyta</taxon>
        <taxon>Embryophyta</taxon>
        <taxon>Tracheophyta</taxon>
        <taxon>Spermatophyta</taxon>
        <taxon>Magnoliopsida</taxon>
        <taxon>eudicotyledons</taxon>
        <taxon>Gunneridae</taxon>
        <taxon>Pentapetalae</taxon>
        <taxon>asterids</taxon>
        <taxon>lamiids</taxon>
        <taxon>Lamiales</taxon>
        <taxon>Lentibulariaceae</taxon>
        <taxon>Genlisea</taxon>
    </lineage>
</organism>
<dbReference type="InterPro" id="IPR036922">
    <property type="entry name" value="Rieske_2Fe-2S_sf"/>
</dbReference>
<dbReference type="GO" id="GO:0009570">
    <property type="term" value="C:chloroplast stroma"/>
    <property type="evidence" value="ECO:0007669"/>
    <property type="project" value="UniProtKB-SubCell"/>
</dbReference>
<keyword evidence="13" id="KW-0411">Iron-sulfur</keyword>
<feature type="domain" description="Rieske" evidence="16">
    <location>
        <begin position="40"/>
        <end position="106"/>
    </location>
</feature>
<evidence type="ECO:0000256" key="11">
    <source>
        <dbReference type="ARBA" id="ARBA00023002"/>
    </source>
</evidence>
<accession>S8EH87</accession>
<dbReference type="PRINTS" id="PR00090">
    <property type="entry name" value="RNGDIOXGNASE"/>
</dbReference>
<comment type="subcellular location">
    <subcellularLocation>
        <location evidence="3">Plastid</location>
        <location evidence="3">Chloroplast stroma</location>
    </subcellularLocation>
</comment>
<evidence type="ECO:0000256" key="1">
    <source>
        <dbReference type="ARBA" id="ARBA00001962"/>
    </source>
</evidence>
<dbReference type="EMBL" id="AUSU01000986">
    <property type="protein sequence ID" value="EPS72057.1"/>
    <property type="molecule type" value="Genomic_DNA"/>
</dbReference>
<evidence type="ECO:0000256" key="6">
    <source>
        <dbReference type="ARBA" id="ARBA00012763"/>
    </source>
</evidence>
<comment type="similarity">
    <text evidence="5">Belongs to the choline monooxygenase family.</text>
</comment>
<evidence type="ECO:0000256" key="12">
    <source>
        <dbReference type="ARBA" id="ARBA00023004"/>
    </source>
</evidence>
<keyword evidence="9" id="KW-0479">Metal-binding</keyword>
<dbReference type="InterPro" id="IPR015879">
    <property type="entry name" value="Ring_hydroxy_dOase_asu_C_dom"/>
</dbReference>
<name>S8EH87_9LAMI</name>
<keyword evidence="12" id="KW-0408">Iron</keyword>
<reference evidence="17 18" key="1">
    <citation type="journal article" date="2013" name="BMC Genomics">
        <title>The miniature genome of a carnivorous plant Genlisea aurea contains a low number of genes and short non-coding sequences.</title>
        <authorList>
            <person name="Leushkin E.V."/>
            <person name="Sutormin R.A."/>
            <person name="Nabieva E.R."/>
            <person name="Penin A.A."/>
            <person name="Kondrashov A.S."/>
            <person name="Logacheva M.D."/>
        </authorList>
    </citation>
    <scope>NUCLEOTIDE SEQUENCE [LARGE SCALE GENOMIC DNA]</scope>
</reference>
<keyword evidence="8" id="KW-0001">2Fe-2S</keyword>
<dbReference type="PANTHER" id="PTHR43756:SF5">
    <property type="entry name" value="CHOLINE MONOOXYGENASE, CHLOROPLASTIC"/>
    <property type="match status" value="1"/>
</dbReference>
<dbReference type="Proteomes" id="UP000015453">
    <property type="component" value="Unassembled WGS sequence"/>
</dbReference>
<evidence type="ECO:0000256" key="8">
    <source>
        <dbReference type="ARBA" id="ARBA00022714"/>
    </source>
</evidence>
<dbReference type="UniPathway" id="UPA00529">
    <property type="reaction ID" value="UER00430"/>
</dbReference>
<evidence type="ECO:0000256" key="4">
    <source>
        <dbReference type="ARBA" id="ARBA00004866"/>
    </source>
</evidence>
<dbReference type="GO" id="GO:0019285">
    <property type="term" value="P:glycine betaine biosynthetic process from choline"/>
    <property type="evidence" value="ECO:0007669"/>
    <property type="project" value="UniProtKB-UniPathway"/>
</dbReference>
<dbReference type="InterPro" id="IPR001663">
    <property type="entry name" value="Rng_hydr_dOase-A"/>
</dbReference>
<evidence type="ECO:0000256" key="9">
    <source>
        <dbReference type="ARBA" id="ARBA00022723"/>
    </source>
</evidence>
<sequence length="387" mass="44385">LVAEFDPEIPIEEAVTPPSSWYNDPDFYSREIDRVFHRGWHAVGRKDQVEKVHDYFTGRLGSMEYLVCQDEALSLRAFHNICRHRATLLTSGAGNNPANCFVCPYHVTSLFFLLLQTNQPPVCRQLFFFHFFVFQGWTYGLDGSLLKPTRTDGIENFRIHEMGLLPLDVARWGPFILINAAHHRNVHHPGHEWLGPTAHRVLASTGITDASLHFICRRVYTLECNWKVFCDNYLDGGYHVPYAHKGLSSSLQLDSYSTEVYERVSIQSCTGKKQASRLGSRAIYAFIYPNFMINRYGPWMDTNLVLPMGPKRCQVVFDYFLEPSFKDDKQFIDGSLKESEIVQVKDIALCTAVQRGLDSPAYNVGRYSPSVETAMHHFHRLLHKNLS</sequence>
<dbReference type="EC" id="1.14.15.7" evidence="6"/>
<keyword evidence="11" id="KW-0560">Oxidoreductase</keyword>
<evidence type="ECO:0000256" key="7">
    <source>
        <dbReference type="ARBA" id="ARBA00014931"/>
    </source>
</evidence>
<dbReference type="AlphaFoldDB" id="S8EH87"/>
<comment type="catalytic activity">
    <reaction evidence="15">
        <text>choline + 2 reduced [2Fe-2S]-[ferredoxin] + O2 + 2 H(+) = betaine aldehyde hydrate + 2 oxidized [2Fe-2S]-[ferredoxin] + H2O</text>
        <dbReference type="Rhea" id="RHEA:17769"/>
        <dbReference type="Rhea" id="RHEA-COMP:10000"/>
        <dbReference type="Rhea" id="RHEA-COMP:10001"/>
        <dbReference type="ChEBI" id="CHEBI:15354"/>
        <dbReference type="ChEBI" id="CHEBI:15377"/>
        <dbReference type="ChEBI" id="CHEBI:15378"/>
        <dbReference type="ChEBI" id="CHEBI:15379"/>
        <dbReference type="ChEBI" id="CHEBI:15870"/>
        <dbReference type="ChEBI" id="CHEBI:33737"/>
        <dbReference type="ChEBI" id="CHEBI:33738"/>
        <dbReference type="EC" id="1.14.15.7"/>
    </reaction>
</comment>
<dbReference type="SUPFAM" id="SSF50022">
    <property type="entry name" value="ISP domain"/>
    <property type="match status" value="2"/>
</dbReference>
<evidence type="ECO:0000259" key="16">
    <source>
        <dbReference type="PROSITE" id="PS51296"/>
    </source>
</evidence>
<feature type="non-terminal residue" evidence="17">
    <location>
        <position position="387"/>
    </location>
</feature>
<dbReference type="SUPFAM" id="SSF55961">
    <property type="entry name" value="Bet v1-like"/>
    <property type="match status" value="1"/>
</dbReference>
<evidence type="ECO:0000313" key="17">
    <source>
        <dbReference type="EMBL" id="EPS72057.1"/>
    </source>
</evidence>
<comment type="caution">
    <text evidence="17">The sequence shown here is derived from an EMBL/GenBank/DDBJ whole genome shotgun (WGS) entry which is preliminary data.</text>
</comment>
<evidence type="ECO:0000313" key="18">
    <source>
        <dbReference type="Proteomes" id="UP000015453"/>
    </source>
</evidence>
<dbReference type="PANTHER" id="PTHR43756">
    <property type="entry name" value="CHOLINE MONOOXYGENASE, CHLOROPLASTIC"/>
    <property type="match status" value="1"/>
</dbReference>
<dbReference type="GO" id="GO:0051537">
    <property type="term" value="F:2 iron, 2 sulfur cluster binding"/>
    <property type="evidence" value="ECO:0007669"/>
    <property type="project" value="UniProtKB-KW"/>
</dbReference>
<evidence type="ECO:0000256" key="2">
    <source>
        <dbReference type="ARBA" id="ARBA00002149"/>
    </source>
</evidence>
<evidence type="ECO:0000256" key="15">
    <source>
        <dbReference type="ARBA" id="ARBA00049097"/>
    </source>
</evidence>
<comment type="pathway">
    <text evidence="4">Amine and polyamine biosynthesis; betaine biosynthesis via choline pathway; betaine aldehyde from choline (monooxygenase route): step 1/1.</text>
</comment>
<dbReference type="GO" id="GO:0019133">
    <property type="term" value="F:choline monooxygenase activity"/>
    <property type="evidence" value="ECO:0007669"/>
    <property type="project" value="UniProtKB-EC"/>
</dbReference>
<protein>
    <recommendedName>
        <fullName evidence="7">Choline monooxygenase, chloroplastic</fullName>
        <ecNumber evidence="6">1.14.15.7</ecNumber>
    </recommendedName>
</protein>
<comment type="cofactor">
    <cofactor evidence="14">
        <name>[2Fe-2S] cluster</name>
        <dbReference type="ChEBI" id="CHEBI:190135"/>
    </cofactor>
</comment>
<evidence type="ECO:0000256" key="5">
    <source>
        <dbReference type="ARBA" id="ARBA00010848"/>
    </source>
</evidence>
<comment type="cofactor">
    <cofactor evidence="1">
        <name>Fe cation</name>
        <dbReference type="ChEBI" id="CHEBI:24875"/>
    </cofactor>
</comment>
<dbReference type="Gene3D" id="2.102.10.10">
    <property type="entry name" value="Rieske [2Fe-2S] iron-sulphur domain"/>
    <property type="match status" value="1"/>
</dbReference>
<keyword evidence="10" id="KW-0809">Transit peptide</keyword>
<dbReference type="Gene3D" id="3.90.380.10">
    <property type="entry name" value="Naphthalene 1,2-dioxygenase Alpha Subunit, Chain A, domain 1"/>
    <property type="match status" value="2"/>
</dbReference>
<dbReference type="InterPro" id="IPR017941">
    <property type="entry name" value="Rieske_2Fe-2S"/>
</dbReference>
<proteinExistence type="inferred from homology"/>
<evidence type="ECO:0000256" key="10">
    <source>
        <dbReference type="ARBA" id="ARBA00022946"/>
    </source>
</evidence>
<gene>
    <name evidence="17" type="ORF">M569_02697</name>
</gene>
<dbReference type="PROSITE" id="PS51296">
    <property type="entry name" value="RIESKE"/>
    <property type="match status" value="1"/>
</dbReference>
<dbReference type="OrthoDB" id="426882at2759"/>
<dbReference type="Pfam" id="PF00848">
    <property type="entry name" value="Ring_hydroxyl_A"/>
    <property type="match status" value="2"/>
</dbReference>
<feature type="non-terminal residue" evidence="17">
    <location>
        <position position="1"/>
    </location>
</feature>
<dbReference type="GO" id="GO:0005506">
    <property type="term" value="F:iron ion binding"/>
    <property type="evidence" value="ECO:0007669"/>
    <property type="project" value="InterPro"/>
</dbReference>
<keyword evidence="18" id="KW-1185">Reference proteome</keyword>
<evidence type="ECO:0000256" key="13">
    <source>
        <dbReference type="ARBA" id="ARBA00023014"/>
    </source>
</evidence>
<evidence type="ECO:0000256" key="3">
    <source>
        <dbReference type="ARBA" id="ARBA00004470"/>
    </source>
</evidence>
<dbReference type="Pfam" id="PF00355">
    <property type="entry name" value="Rieske"/>
    <property type="match status" value="1"/>
</dbReference>
<dbReference type="CDD" id="cd08883">
    <property type="entry name" value="RHO_alpha_C_CMO-like"/>
    <property type="match status" value="1"/>
</dbReference>
<comment type="function">
    <text evidence="2">Catalyzes the first step of the osmoprotectant glycine betaine synthesis.</text>
</comment>
<evidence type="ECO:0000256" key="14">
    <source>
        <dbReference type="ARBA" id="ARBA00034078"/>
    </source>
</evidence>